<accession>A0ABR7MDQ3</accession>
<keyword evidence="1" id="KW-1133">Transmembrane helix</keyword>
<keyword evidence="1" id="KW-0812">Transmembrane</keyword>
<evidence type="ECO:0000313" key="2">
    <source>
        <dbReference type="EMBL" id="MBC6493158.1"/>
    </source>
</evidence>
<feature type="transmembrane region" description="Helical" evidence="1">
    <location>
        <begin position="69"/>
        <end position="88"/>
    </location>
</feature>
<name>A0ABR7MDQ3_9BACT</name>
<comment type="caution">
    <text evidence="2">The sequence shown here is derived from an EMBL/GenBank/DDBJ whole genome shotgun (WGS) entry which is preliminary data.</text>
</comment>
<reference evidence="2 3" key="1">
    <citation type="submission" date="2016-07" db="EMBL/GenBank/DDBJ databases">
        <title>Genome analysis of Flavihumibacter stibioxidans YS-17.</title>
        <authorList>
            <person name="Shi K."/>
            <person name="Han Y."/>
            <person name="Wang G."/>
        </authorList>
    </citation>
    <scope>NUCLEOTIDE SEQUENCE [LARGE SCALE GENOMIC DNA]</scope>
    <source>
        <strain evidence="2 3">YS-17</strain>
    </source>
</reference>
<organism evidence="2 3">
    <name type="scientific">Flavihumibacter stibioxidans</name>
    <dbReference type="NCBI Taxonomy" id="1834163"/>
    <lineage>
        <taxon>Bacteria</taxon>
        <taxon>Pseudomonadati</taxon>
        <taxon>Bacteroidota</taxon>
        <taxon>Chitinophagia</taxon>
        <taxon>Chitinophagales</taxon>
        <taxon>Chitinophagaceae</taxon>
        <taxon>Flavihumibacter</taxon>
    </lineage>
</organism>
<dbReference type="EMBL" id="MBUA01000031">
    <property type="protein sequence ID" value="MBC6493158.1"/>
    <property type="molecule type" value="Genomic_DNA"/>
</dbReference>
<feature type="transmembrane region" description="Helical" evidence="1">
    <location>
        <begin position="38"/>
        <end position="57"/>
    </location>
</feature>
<evidence type="ECO:0000256" key="1">
    <source>
        <dbReference type="SAM" id="Phobius"/>
    </source>
</evidence>
<dbReference type="RefSeq" id="WP_187258476.1">
    <property type="nucleotide sequence ID" value="NZ_JBHULF010000006.1"/>
</dbReference>
<feature type="transmembrane region" description="Helical" evidence="1">
    <location>
        <begin position="9"/>
        <end position="26"/>
    </location>
</feature>
<keyword evidence="1" id="KW-0472">Membrane</keyword>
<keyword evidence="3" id="KW-1185">Reference proteome</keyword>
<gene>
    <name evidence="2" type="ORF">BC349_19055</name>
</gene>
<sequence>MKISQLNKLAFICNLAFLLAMAMRYYPVFQGSALESVILVSGLVLSPVINLTVLYFNFRHFNRPGFQTIRPLALLNTVLLVLQVFLFLSGTLSLGNTNA</sequence>
<evidence type="ECO:0000313" key="3">
    <source>
        <dbReference type="Proteomes" id="UP000765802"/>
    </source>
</evidence>
<proteinExistence type="predicted"/>
<protein>
    <submittedName>
        <fullName evidence="2">Uncharacterized protein</fullName>
    </submittedName>
</protein>
<dbReference type="Proteomes" id="UP000765802">
    <property type="component" value="Unassembled WGS sequence"/>
</dbReference>